<keyword evidence="2" id="KW-1185">Reference proteome</keyword>
<protein>
    <submittedName>
        <fullName evidence="1">Uncharacterized protein</fullName>
    </submittedName>
</protein>
<dbReference type="AlphaFoldDB" id="A0A1R3XG38"/>
<gene>
    <name evidence="1" type="ORF">SAMN05444128_2246</name>
</gene>
<dbReference type="PROSITE" id="PS51257">
    <property type="entry name" value="PROKAR_LIPOPROTEIN"/>
    <property type="match status" value="1"/>
</dbReference>
<dbReference type="RefSeq" id="WP_076668889.1">
    <property type="nucleotide sequence ID" value="NZ_FTPP01000002.1"/>
</dbReference>
<proteinExistence type="predicted"/>
<reference evidence="2" key="1">
    <citation type="submission" date="2017-01" db="EMBL/GenBank/DDBJ databases">
        <authorList>
            <person name="Varghese N."/>
            <person name="Submissions S."/>
        </authorList>
    </citation>
    <scope>NUCLEOTIDE SEQUENCE [LARGE SCALE GENOMIC DNA]</scope>
    <source>
        <strain evidence="2">LP100</strain>
    </source>
</reference>
<dbReference type="Proteomes" id="UP000187181">
    <property type="component" value="Unassembled WGS sequence"/>
</dbReference>
<sequence length="161" mass="18187">MNRWLHLVVLSFLIISCSKKPQDKISEELVCNIIVADPLLQAYNDVLTELVEDHFYMMFLGKAGELLTIEYSNEVKTDSHLAENKLKAGVNALKHDLLKDTASLKTIFISTKGTHQVLFNEFSELLWQKPLDELEGNDGIRDLLARYNLDNPAAFVALGEP</sequence>
<dbReference type="OrthoDB" id="6057717at2"/>
<evidence type="ECO:0000313" key="2">
    <source>
        <dbReference type="Proteomes" id="UP000187181"/>
    </source>
</evidence>
<dbReference type="EMBL" id="FTPP01000002">
    <property type="protein sequence ID" value="SIT90249.1"/>
    <property type="molecule type" value="Genomic_DNA"/>
</dbReference>
<organism evidence="1 2">
    <name type="scientific">Pontibacter indicus</name>
    <dbReference type="NCBI Taxonomy" id="1317125"/>
    <lineage>
        <taxon>Bacteria</taxon>
        <taxon>Pseudomonadati</taxon>
        <taxon>Bacteroidota</taxon>
        <taxon>Cytophagia</taxon>
        <taxon>Cytophagales</taxon>
        <taxon>Hymenobacteraceae</taxon>
        <taxon>Pontibacter</taxon>
    </lineage>
</organism>
<name>A0A1R3XG38_9BACT</name>
<dbReference type="STRING" id="1317125.SAMN05444128_2246"/>
<accession>A0A1R3XG38</accession>
<evidence type="ECO:0000313" key="1">
    <source>
        <dbReference type="EMBL" id="SIT90249.1"/>
    </source>
</evidence>